<reference evidence="1 2" key="1">
    <citation type="submission" date="2023-10" db="EMBL/GenBank/DDBJ databases">
        <title>A new tool for lettuce pathogen research.</title>
        <authorList>
            <person name="Horton K.N."/>
            <person name="Cseke L.J."/>
            <person name="Badiwe M."/>
            <person name="Tesfaye D."/>
            <person name="Klein A."/>
            <person name="Su J."/>
            <person name="Potnis N."/>
            <person name="Gassmann W."/>
        </authorList>
    </citation>
    <scope>NUCLEOTIDE SEQUENCE [LARGE SCALE GENOMIC DNA]</scope>
    <source>
        <strain evidence="1 2">JSKH1901</strain>
    </source>
</reference>
<gene>
    <name evidence="1" type="ORF">R4K57_16625</name>
</gene>
<dbReference type="Proteomes" id="UP001187425">
    <property type="component" value="Unassembled WGS sequence"/>
</dbReference>
<proteinExistence type="predicted"/>
<accession>A0AAW8ZV16</accession>
<comment type="caution">
    <text evidence="1">The sequence shown here is derived from an EMBL/GenBank/DDBJ whole genome shotgun (WGS) entry which is preliminary data.</text>
</comment>
<name>A0AAW8ZV16_9XANT</name>
<evidence type="ECO:0000313" key="1">
    <source>
        <dbReference type="EMBL" id="MDV7249994.1"/>
    </source>
</evidence>
<evidence type="ECO:0000313" key="2">
    <source>
        <dbReference type="Proteomes" id="UP001187425"/>
    </source>
</evidence>
<sequence length="151" mass="16500">MTCQLDICGNANTIITVAAAAFGWWLVHRLNSARDRVNSERTMRTTELSKVHSTLVRAGIDGSLNYKDSNGNTVWTNKELEDAIGQIYLYGTAEQIALAQKYVDSWSGTQGADGTELVDSLRNHIRDSLGLDQVNGPLKYLRVTVGGKGKA</sequence>
<dbReference type="GeneID" id="63509633"/>
<protein>
    <submittedName>
        <fullName evidence="1">Uncharacterized protein</fullName>
    </submittedName>
</protein>
<organism evidence="1 2">
    <name type="scientific">Xanthomonas hortorum pv. vitians</name>
    <dbReference type="NCBI Taxonomy" id="83224"/>
    <lineage>
        <taxon>Bacteria</taxon>
        <taxon>Pseudomonadati</taxon>
        <taxon>Pseudomonadota</taxon>
        <taxon>Gammaproteobacteria</taxon>
        <taxon>Lysobacterales</taxon>
        <taxon>Lysobacteraceae</taxon>
        <taxon>Xanthomonas</taxon>
    </lineage>
</organism>
<dbReference type="AlphaFoldDB" id="A0AAW8ZV16"/>
<dbReference type="RefSeq" id="WP_074057271.1">
    <property type="nucleotide sequence ID" value="NZ_CP128478.1"/>
</dbReference>
<dbReference type="EMBL" id="JAWMQI010000071">
    <property type="protein sequence ID" value="MDV7249994.1"/>
    <property type="molecule type" value="Genomic_DNA"/>
</dbReference>